<dbReference type="EMBL" id="BSYI01000043">
    <property type="protein sequence ID" value="GMG84820.1"/>
    <property type="molecule type" value="Genomic_DNA"/>
</dbReference>
<dbReference type="RefSeq" id="WP_285673942.1">
    <property type="nucleotide sequence ID" value="NZ_BSYI01000043.1"/>
</dbReference>
<dbReference type="NCBIfam" id="TIGR01848">
    <property type="entry name" value="PHA_reg_PhaR"/>
    <property type="match status" value="1"/>
</dbReference>
<reference evidence="4 5" key="1">
    <citation type="submission" date="2023-04" db="EMBL/GenBank/DDBJ databases">
        <title>Marinoamorphus aggregata gen. nov., sp. Nov., isolate from tissue of brittle star Ophioplocus japonicus.</title>
        <authorList>
            <person name="Kawano K."/>
            <person name="Sawayama S."/>
            <person name="Nakagawa S."/>
        </authorList>
    </citation>
    <scope>NUCLEOTIDE SEQUENCE [LARGE SCALE GENOMIC DNA]</scope>
    <source>
        <strain evidence="4 5">NKW23</strain>
    </source>
</reference>
<accession>A0ABQ6LSB1</accession>
<evidence type="ECO:0000313" key="5">
    <source>
        <dbReference type="Proteomes" id="UP001239909"/>
    </source>
</evidence>
<proteinExistence type="predicted"/>
<feature type="compositionally biased region" description="Low complexity" evidence="1">
    <location>
        <begin position="207"/>
        <end position="228"/>
    </location>
</feature>
<dbReference type="InterPro" id="IPR007897">
    <property type="entry name" value="PHB_accumulat"/>
</dbReference>
<evidence type="ECO:0000259" key="3">
    <source>
        <dbReference type="Pfam" id="PF07879"/>
    </source>
</evidence>
<organism evidence="4 5">
    <name type="scientific">Paralimibaculum aggregatum</name>
    <dbReference type="NCBI Taxonomy" id="3036245"/>
    <lineage>
        <taxon>Bacteria</taxon>
        <taxon>Pseudomonadati</taxon>
        <taxon>Pseudomonadota</taxon>
        <taxon>Alphaproteobacteria</taxon>
        <taxon>Rhodobacterales</taxon>
        <taxon>Paracoccaceae</taxon>
        <taxon>Paralimibaculum</taxon>
    </lineage>
</organism>
<protein>
    <recommendedName>
        <fullName evidence="6">Polyhydroxyalkanoate synthesis repressor PhaR</fullName>
    </recommendedName>
</protein>
<evidence type="ECO:0000259" key="2">
    <source>
        <dbReference type="Pfam" id="PF05233"/>
    </source>
</evidence>
<dbReference type="InterPro" id="IPR012909">
    <property type="entry name" value="PHA_DNA-bd_N"/>
</dbReference>
<name>A0ABQ6LSB1_9RHOB</name>
<keyword evidence="5" id="KW-1185">Reference proteome</keyword>
<dbReference type="InterPro" id="IPR010134">
    <property type="entry name" value="PHA_reg_PhaR"/>
</dbReference>
<feature type="region of interest" description="Disordered" evidence="1">
    <location>
        <begin position="154"/>
        <end position="237"/>
    </location>
</feature>
<dbReference type="Proteomes" id="UP001239909">
    <property type="component" value="Unassembled WGS sequence"/>
</dbReference>
<evidence type="ECO:0008006" key="6">
    <source>
        <dbReference type="Google" id="ProtNLM"/>
    </source>
</evidence>
<evidence type="ECO:0000256" key="1">
    <source>
        <dbReference type="SAM" id="MobiDB-lite"/>
    </source>
</evidence>
<sequence>MANPKHSGDGPIIIKKYANRRLYNTAKSSYVTLEDLSQMVQGGEDFQVFDAKTGEDITRSVLAQIIFEQEAKGQNMLPTNFLRQLIRLYGDALQSVVPGYLDASMEAFSRNQERMREAFGQNPAMASFETLARSNMEFAERAMRMFGPFGAPGAAGGAPGAGQEPGAGGAPSGGSGPADIGSDIEALQRKLAEMQAQLQSLGGGQAGAAPGAAPSAAEPEAGAAPASEDAGKKRGRG</sequence>
<feature type="domain" description="PHA accumulation regulator DNA-binding N-terminal" evidence="3">
    <location>
        <begin position="13"/>
        <end position="73"/>
    </location>
</feature>
<evidence type="ECO:0000313" key="4">
    <source>
        <dbReference type="EMBL" id="GMG84820.1"/>
    </source>
</evidence>
<feature type="domain" description="PHB accumulation regulatory" evidence="2">
    <location>
        <begin position="77"/>
        <end position="116"/>
    </location>
</feature>
<dbReference type="Pfam" id="PF07879">
    <property type="entry name" value="PHB_acc_N"/>
    <property type="match status" value="1"/>
</dbReference>
<comment type="caution">
    <text evidence="4">The sequence shown here is derived from an EMBL/GenBank/DDBJ whole genome shotgun (WGS) entry which is preliminary data.</text>
</comment>
<dbReference type="Pfam" id="PF05233">
    <property type="entry name" value="PHB_acc"/>
    <property type="match status" value="1"/>
</dbReference>
<feature type="compositionally biased region" description="Gly residues" evidence="1">
    <location>
        <begin position="154"/>
        <end position="176"/>
    </location>
</feature>
<gene>
    <name evidence="4" type="ORF">LNKW23_40360</name>
</gene>